<dbReference type="Proteomes" id="UP000177751">
    <property type="component" value="Unassembled WGS sequence"/>
</dbReference>
<proteinExistence type="predicted"/>
<evidence type="ECO:0000313" key="1">
    <source>
        <dbReference type="EMBL" id="OGZ84031.1"/>
    </source>
</evidence>
<evidence type="ECO:0000313" key="2">
    <source>
        <dbReference type="Proteomes" id="UP000177751"/>
    </source>
</evidence>
<reference evidence="1 2" key="1">
    <citation type="journal article" date="2016" name="Nat. Commun.">
        <title>Thousands of microbial genomes shed light on interconnected biogeochemical processes in an aquifer system.</title>
        <authorList>
            <person name="Anantharaman K."/>
            <person name="Brown C.T."/>
            <person name="Hug L.A."/>
            <person name="Sharon I."/>
            <person name="Castelle C.J."/>
            <person name="Probst A.J."/>
            <person name="Thomas B.C."/>
            <person name="Singh A."/>
            <person name="Wilkins M.J."/>
            <person name="Karaoz U."/>
            <person name="Brodie E.L."/>
            <person name="Williams K.H."/>
            <person name="Hubbard S.S."/>
            <person name="Banfield J.F."/>
        </authorList>
    </citation>
    <scope>NUCLEOTIDE SEQUENCE [LARGE SCALE GENOMIC DNA]</scope>
</reference>
<dbReference type="AlphaFoldDB" id="A0A1G2JBZ2"/>
<gene>
    <name evidence="1" type="ORF">A2401_00690</name>
</gene>
<accession>A0A1G2JBZ2</accession>
<protein>
    <submittedName>
        <fullName evidence="1">Uncharacterized protein</fullName>
    </submittedName>
</protein>
<name>A0A1G2JBZ2_9BACT</name>
<sequence>MIVLMEKNAGKQAASHVALDLAGRGFEVRVKKTHNGDGVVLAALGVVEDELDVLVFGRKPGVKKCQRGNIFYSRHIHDFEDAHDFFSWGY</sequence>
<organism evidence="1 2">
    <name type="scientific">Candidatus Staskawiczbacteria bacterium RIFOXYC1_FULL_38_18</name>
    <dbReference type="NCBI Taxonomy" id="1802229"/>
    <lineage>
        <taxon>Bacteria</taxon>
        <taxon>Candidatus Staskawicziibacteriota</taxon>
    </lineage>
</organism>
<dbReference type="EMBL" id="MHPP01000024">
    <property type="protein sequence ID" value="OGZ84031.1"/>
    <property type="molecule type" value="Genomic_DNA"/>
</dbReference>
<comment type="caution">
    <text evidence="1">The sequence shown here is derived from an EMBL/GenBank/DDBJ whole genome shotgun (WGS) entry which is preliminary data.</text>
</comment>